<keyword evidence="7" id="KW-1185">Reference proteome</keyword>
<dbReference type="InterPro" id="IPR002736">
    <property type="entry name" value="CitG"/>
</dbReference>
<comment type="catalytic activity">
    <reaction evidence="1">
        <text>3'-dephospho-CoA + ATP = 2'-(5''-triphospho-alpha-D-ribosyl)-3'-dephospho-CoA + adenine</text>
        <dbReference type="Rhea" id="RHEA:15117"/>
        <dbReference type="ChEBI" id="CHEBI:16708"/>
        <dbReference type="ChEBI" id="CHEBI:30616"/>
        <dbReference type="ChEBI" id="CHEBI:57328"/>
        <dbReference type="ChEBI" id="CHEBI:61378"/>
        <dbReference type="EC" id="2.4.2.52"/>
    </reaction>
</comment>
<dbReference type="Proteomes" id="UP000287502">
    <property type="component" value="Chromosome"/>
</dbReference>
<dbReference type="GO" id="GO:0051191">
    <property type="term" value="P:prosthetic group biosynthetic process"/>
    <property type="evidence" value="ECO:0007669"/>
    <property type="project" value="TreeGrafter"/>
</dbReference>
<dbReference type="GO" id="GO:0005524">
    <property type="term" value="F:ATP binding"/>
    <property type="evidence" value="ECO:0007669"/>
    <property type="project" value="UniProtKB-KW"/>
</dbReference>
<accession>A0A410JWN0</accession>
<keyword evidence="4" id="KW-0547">Nucleotide-binding</keyword>
<proteinExistence type="predicted"/>
<evidence type="ECO:0000313" key="7">
    <source>
        <dbReference type="Proteomes" id="UP000287502"/>
    </source>
</evidence>
<dbReference type="RefSeq" id="WP_128465889.1">
    <property type="nucleotide sequence ID" value="NZ_CP035108.1"/>
</dbReference>
<name>A0A410JWN0_9BACT</name>
<evidence type="ECO:0000256" key="2">
    <source>
        <dbReference type="ARBA" id="ARBA00012074"/>
    </source>
</evidence>
<dbReference type="EC" id="2.4.2.52" evidence="2"/>
<protein>
    <recommendedName>
        <fullName evidence="2">triphosphoribosyl-dephospho-CoA synthase</fullName>
        <ecNumber evidence="2">2.4.2.52</ecNumber>
    </recommendedName>
</protein>
<dbReference type="PANTHER" id="PTHR30201">
    <property type="entry name" value="TRIPHOSPHORIBOSYL-DEPHOSPHO-COA SYNTHASE"/>
    <property type="match status" value="1"/>
</dbReference>
<evidence type="ECO:0000256" key="3">
    <source>
        <dbReference type="ARBA" id="ARBA00022679"/>
    </source>
</evidence>
<dbReference type="OrthoDB" id="114886at2"/>
<dbReference type="AlphaFoldDB" id="A0A410JWN0"/>
<dbReference type="EMBL" id="CP035108">
    <property type="protein sequence ID" value="QAR32602.1"/>
    <property type="molecule type" value="Genomic_DNA"/>
</dbReference>
<keyword evidence="3" id="KW-0808">Transferase</keyword>
<organism evidence="6 7">
    <name type="scientific">Geovibrio thiophilus</name>
    <dbReference type="NCBI Taxonomy" id="139438"/>
    <lineage>
        <taxon>Bacteria</taxon>
        <taxon>Pseudomonadati</taxon>
        <taxon>Deferribacterota</taxon>
        <taxon>Deferribacteres</taxon>
        <taxon>Deferribacterales</taxon>
        <taxon>Geovibrionaceae</taxon>
        <taxon>Geovibrio</taxon>
    </lineage>
</organism>
<evidence type="ECO:0000256" key="5">
    <source>
        <dbReference type="ARBA" id="ARBA00022840"/>
    </source>
</evidence>
<evidence type="ECO:0000256" key="4">
    <source>
        <dbReference type="ARBA" id="ARBA00022741"/>
    </source>
</evidence>
<dbReference type="Pfam" id="PF01874">
    <property type="entry name" value="CitG"/>
    <property type="match status" value="1"/>
</dbReference>
<sequence length="275" mass="29572">MRKLSAPLKNSSAAFITKISDCLTAGPKAELDLTPKPGLVDRLDSGSHEDLSYAGMLLSVSLLPQYYKELAEAALSGADISVLRSIGIEAERRMLGVCGSNAHKGYIFLSGLVLLASLRGDDLRSEIKEISEGFFISALPESNGETARRKYGTGGIISECLNGLPSVFEHALPAMEREYGINGCCCRARFAGLAELMRTAEDTTALHRCGQEGLEIIRADGAQLAGLLKTDSHTQWLKERNEYYKSIRLTMGGAADLLATGCAVMLFNGSVSEFL</sequence>
<dbReference type="KEGG" id="gtl:EP073_04025"/>
<dbReference type="PANTHER" id="PTHR30201:SF2">
    <property type="entry name" value="2-(5''-TRIPHOSPHORIBOSYL)-3'-DEPHOSPHOCOENZYME-A SYNTHASE"/>
    <property type="match status" value="1"/>
</dbReference>
<keyword evidence="5" id="KW-0067">ATP-binding</keyword>
<dbReference type="GO" id="GO:0046917">
    <property type="term" value="F:triphosphoribosyl-dephospho-CoA synthase activity"/>
    <property type="evidence" value="ECO:0007669"/>
    <property type="project" value="UniProtKB-EC"/>
</dbReference>
<reference evidence="6 7" key="1">
    <citation type="submission" date="2019-01" db="EMBL/GenBank/DDBJ databases">
        <title>Geovibrio thiophilus DSM 11263, complete genome.</title>
        <authorList>
            <person name="Spring S."/>
            <person name="Bunk B."/>
            <person name="Sproer C."/>
        </authorList>
    </citation>
    <scope>NUCLEOTIDE SEQUENCE [LARGE SCALE GENOMIC DNA]</scope>
    <source>
        <strain evidence="6 7">DSM 11263</strain>
    </source>
</reference>
<gene>
    <name evidence="6" type="ORF">EP073_04025</name>
</gene>
<evidence type="ECO:0000256" key="1">
    <source>
        <dbReference type="ARBA" id="ARBA00001210"/>
    </source>
</evidence>
<evidence type="ECO:0000313" key="6">
    <source>
        <dbReference type="EMBL" id="QAR32602.1"/>
    </source>
</evidence>
<dbReference type="Gene3D" id="1.10.4200.10">
    <property type="entry name" value="Triphosphoribosyl-dephospho-CoA protein"/>
    <property type="match status" value="2"/>
</dbReference>